<dbReference type="AlphaFoldDB" id="A0AA96MPM3"/>
<keyword evidence="1" id="KW-0472">Membrane</keyword>
<feature type="transmembrane region" description="Helical" evidence="1">
    <location>
        <begin position="235"/>
        <end position="257"/>
    </location>
</feature>
<feature type="transmembrane region" description="Helical" evidence="1">
    <location>
        <begin position="207"/>
        <end position="229"/>
    </location>
</feature>
<keyword evidence="1" id="KW-1133">Transmembrane helix</keyword>
<dbReference type="SUPFAM" id="SSF81321">
    <property type="entry name" value="Family A G protein-coupled receptor-like"/>
    <property type="match status" value="1"/>
</dbReference>
<reference evidence="2" key="1">
    <citation type="submission" date="2023-08" db="EMBL/GenBank/DDBJ databases">
        <authorList>
            <person name="Adameyko K."/>
            <person name="Kravchuk O."/>
            <person name="Lyupina Y."/>
        </authorList>
    </citation>
    <scope>NUCLEOTIDE SEQUENCE</scope>
</reference>
<evidence type="ECO:0000313" key="2">
    <source>
        <dbReference type="EMBL" id="WNS50079.1"/>
    </source>
</evidence>
<keyword evidence="1" id="KW-0812">Transmembrane</keyword>
<accession>A0AA96MPM3</accession>
<sequence>MMLFVLFAMVITTIVGLYRAKSLEKMLKVFLANLLVSVLATGLVMLVLLLLTQVLIFSSAPRDLHICRVLIWGLLSCSGVRFFSLTANSLLTLLVVVHGKKKIRKSWIFTLLASIWFVPVLIHLYILIPVVYPVFYYGNFGCFPLNEDSNGLATVRLVSSSLSIIASSVIPLIMCVVMPSVMFCYLRQNTMSAHRASYNKGLAKLALFLITGNFLNFAGLVLITIVAYASQEAAGYLLCIFWVVCLFPTPCFVYLYLKPVREAINTMLCPWRLHSGVIPVASSSSASHQQTSSISPPSNRPI</sequence>
<evidence type="ECO:0000256" key="1">
    <source>
        <dbReference type="SAM" id="Phobius"/>
    </source>
</evidence>
<organism evidence="2">
    <name type="scientific">Halisarca dujardinii</name>
    <name type="common">Dujardin's slime sponge</name>
    <dbReference type="NCBI Taxonomy" id="2583056"/>
    <lineage>
        <taxon>Eukaryota</taxon>
        <taxon>Metazoa</taxon>
        <taxon>Porifera</taxon>
        <taxon>Demospongiae</taxon>
        <taxon>Verongimorpha</taxon>
        <taxon>Chondrillida</taxon>
        <taxon>Halisarcidae</taxon>
        <taxon>Halisarca</taxon>
    </lineage>
</organism>
<name>A0AA96MPM3_HALDU</name>
<feature type="transmembrane region" description="Helical" evidence="1">
    <location>
        <begin position="108"/>
        <end position="128"/>
    </location>
</feature>
<proteinExistence type="evidence at transcript level"/>
<feature type="transmembrane region" description="Helical" evidence="1">
    <location>
        <begin position="6"/>
        <end position="22"/>
    </location>
</feature>
<dbReference type="EMBL" id="OR460156">
    <property type="protein sequence ID" value="WNS50079.1"/>
    <property type="molecule type" value="mRNA"/>
</dbReference>
<feature type="transmembrane region" description="Helical" evidence="1">
    <location>
        <begin position="164"/>
        <end position="186"/>
    </location>
</feature>
<dbReference type="Gene3D" id="1.20.1070.10">
    <property type="entry name" value="Rhodopsin 7-helix transmembrane proteins"/>
    <property type="match status" value="1"/>
</dbReference>
<feature type="transmembrane region" description="Helical" evidence="1">
    <location>
        <begin position="34"/>
        <end position="57"/>
    </location>
</feature>
<feature type="transmembrane region" description="Helical" evidence="1">
    <location>
        <begin position="69"/>
        <end position="96"/>
    </location>
</feature>
<protein>
    <submittedName>
        <fullName evidence="2">Uncharacterized protein 17</fullName>
    </submittedName>
</protein>